<protein>
    <submittedName>
        <fullName evidence="1">Uncharacterized protein</fullName>
    </submittedName>
</protein>
<keyword evidence="2" id="KW-1185">Reference proteome</keyword>
<evidence type="ECO:0000313" key="1">
    <source>
        <dbReference type="EMBL" id="PIO14434.1"/>
    </source>
</evidence>
<sequence>MPTISTISSKDIFEALNLLLDLELPSPRLSLSLLIITAHTCCVSTMCSLTAPKEKRQGIH</sequence>
<accession>A0A2G9QFP7</accession>
<reference evidence="2" key="1">
    <citation type="journal article" date="2017" name="Nat. Commun.">
        <title>The North American bullfrog draft genome provides insight into hormonal regulation of long noncoding RNA.</title>
        <authorList>
            <person name="Hammond S.A."/>
            <person name="Warren R.L."/>
            <person name="Vandervalk B.P."/>
            <person name="Kucuk E."/>
            <person name="Khan H."/>
            <person name="Gibb E.A."/>
            <person name="Pandoh P."/>
            <person name="Kirk H."/>
            <person name="Zhao Y."/>
            <person name="Jones M."/>
            <person name="Mungall A.J."/>
            <person name="Coope R."/>
            <person name="Pleasance S."/>
            <person name="Moore R.A."/>
            <person name="Holt R.A."/>
            <person name="Round J.M."/>
            <person name="Ohora S."/>
            <person name="Walle B.V."/>
            <person name="Veldhoen N."/>
            <person name="Helbing C.C."/>
            <person name="Birol I."/>
        </authorList>
    </citation>
    <scope>NUCLEOTIDE SEQUENCE [LARGE SCALE GENOMIC DNA]</scope>
</reference>
<dbReference type="AlphaFoldDB" id="A0A2G9QFP7"/>
<proteinExistence type="predicted"/>
<organism evidence="1 2">
    <name type="scientific">Aquarana catesbeiana</name>
    <name type="common">American bullfrog</name>
    <name type="synonym">Rana catesbeiana</name>
    <dbReference type="NCBI Taxonomy" id="8400"/>
    <lineage>
        <taxon>Eukaryota</taxon>
        <taxon>Metazoa</taxon>
        <taxon>Chordata</taxon>
        <taxon>Craniata</taxon>
        <taxon>Vertebrata</taxon>
        <taxon>Euteleostomi</taxon>
        <taxon>Amphibia</taxon>
        <taxon>Batrachia</taxon>
        <taxon>Anura</taxon>
        <taxon>Neobatrachia</taxon>
        <taxon>Ranoidea</taxon>
        <taxon>Ranidae</taxon>
        <taxon>Aquarana</taxon>
    </lineage>
</organism>
<gene>
    <name evidence="1" type="ORF">AB205_0016260</name>
</gene>
<dbReference type="EMBL" id="KV989367">
    <property type="protein sequence ID" value="PIO14434.1"/>
    <property type="molecule type" value="Genomic_DNA"/>
</dbReference>
<name>A0A2G9QFP7_AQUCT</name>
<dbReference type="Proteomes" id="UP000228934">
    <property type="component" value="Unassembled WGS sequence"/>
</dbReference>
<evidence type="ECO:0000313" key="2">
    <source>
        <dbReference type="Proteomes" id="UP000228934"/>
    </source>
</evidence>